<protein>
    <submittedName>
        <fullName evidence="2">Crossover junction endonuclease mus81</fullName>
    </submittedName>
</protein>
<feature type="region of interest" description="Disordered" evidence="1">
    <location>
        <begin position="1"/>
        <end position="26"/>
    </location>
</feature>
<keyword evidence="2" id="KW-0378">Hydrolase</keyword>
<dbReference type="InterPro" id="IPR047417">
    <property type="entry name" value="WHD_MUS81"/>
</dbReference>
<accession>A0A1R1XWY7</accession>
<reference evidence="2 3" key="1">
    <citation type="submission" date="2017-01" db="EMBL/GenBank/DDBJ databases">
        <authorList>
            <person name="Mah S.A."/>
            <person name="Swanson W.J."/>
            <person name="Moy G.W."/>
            <person name="Vacquier V.D."/>
        </authorList>
    </citation>
    <scope>NUCLEOTIDE SEQUENCE [LARGE SCALE GENOMIC DNA]</scope>
    <source>
        <strain evidence="2 3">GSMNP</strain>
    </source>
</reference>
<organism evidence="2 3">
    <name type="scientific">Smittium culicis</name>
    <dbReference type="NCBI Taxonomy" id="133412"/>
    <lineage>
        <taxon>Eukaryota</taxon>
        <taxon>Fungi</taxon>
        <taxon>Fungi incertae sedis</taxon>
        <taxon>Zoopagomycota</taxon>
        <taxon>Kickxellomycotina</taxon>
        <taxon>Harpellomycetes</taxon>
        <taxon>Harpellales</taxon>
        <taxon>Legeriomycetaceae</taxon>
        <taxon>Smittium</taxon>
    </lineage>
</organism>
<dbReference type="InterPro" id="IPR036388">
    <property type="entry name" value="WH-like_DNA-bd_sf"/>
</dbReference>
<dbReference type="CDD" id="cd21036">
    <property type="entry name" value="WH_MUS81"/>
    <property type="match status" value="1"/>
</dbReference>
<gene>
    <name evidence="2" type="ORF">AYI70_g4875</name>
</gene>
<evidence type="ECO:0000313" key="3">
    <source>
        <dbReference type="Proteomes" id="UP000187283"/>
    </source>
</evidence>
<keyword evidence="2" id="KW-0540">Nuclease</keyword>
<sequence>MGQNLSETNSEILKENENDSNNAKRKKVTKTGRLYIPKYQSGSFALLIGLYKAAIMYGLDYFVSKVELISLSQPYCSTSLDSVAKRQGVSSKYCIGDHGIEPAQKIVSVLIDTQKTTSGTSKSNSNSATIQNNDPSEIIISVEDMELFEKGEDMFKESRISVDRQDNESFENEISNYSDGYNWSSQIYEYTNGFNSTANSSQNPLNLDSDKSSFDGRYELDDMAEWAIIKCDEFGQK</sequence>
<comment type="caution">
    <text evidence="2">The sequence shown here is derived from an EMBL/GenBank/DDBJ whole genome shotgun (WGS) entry which is preliminary data.</text>
</comment>
<dbReference type="OrthoDB" id="5963188at2759"/>
<evidence type="ECO:0000256" key="1">
    <source>
        <dbReference type="SAM" id="MobiDB-lite"/>
    </source>
</evidence>
<feature type="compositionally biased region" description="Polar residues" evidence="1">
    <location>
        <begin position="1"/>
        <end position="11"/>
    </location>
</feature>
<proteinExistence type="predicted"/>
<dbReference type="Proteomes" id="UP000187283">
    <property type="component" value="Unassembled WGS sequence"/>
</dbReference>
<dbReference type="AlphaFoldDB" id="A0A1R1XWY7"/>
<dbReference type="EMBL" id="LSSN01001558">
    <property type="protein sequence ID" value="OMJ19182.1"/>
    <property type="molecule type" value="Genomic_DNA"/>
</dbReference>
<dbReference type="Gene3D" id="1.10.10.10">
    <property type="entry name" value="Winged helix-like DNA-binding domain superfamily/Winged helix DNA-binding domain"/>
    <property type="match status" value="1"/>
</dbReference>
<name>A0A1R1XWY7_9FUNG</name>
<keyword evidence="2" id="KW-0255">Endonuclease</keyword>
<dbReference type="STRING" id="133412.A0A1R1XWY7"/>
<evidence type="ECO:0000313" key="2">
    <source>
        <dbReference type="EMBL" id="OMJ19182.1"/>
    </source>
</evidence>
<dbReference type="GO" id="GO:0004519">
    <property type="term" value="F:endonuclease activity"/>
    <property type="evidence" value="ECO:0007669"/>
    <property type="project" value="UniProtKB-KW"/>
</dbReference>
<keyword evidence="3" id="KW-1185">Reference proteome</keyword>